<reference evidence="1 2" key="1">
    <citation type="submission" date="2019-08" db="EMBL/GenBank/DDBJ databases">
        <authorList>
            <person name="Herpell B J."/>
        </authorList>
    </citation>
    <scope>NUCLEOTIDE SEQUENCE [LARGE SCALE GENOMIC DNA]</scope>
    <source>
        <strain evidence="2">Msb3</strain>
    </source>
</reference>
<proteinExistence type="predicted"/>
<protein>
    <submittedName>
        <fullName evidence="1">Uncharacterized protein</fullName>
    </submittedName>
</protein>
<gene>
    <name evidence="1" type="ORF">PDMSB3_0050</name>
</gene>
<accession>A0A5Q4ZF15</accession>
<organism evidence="1 2">
    <name type="scientific">Paraburkholderia dioscoreae</name>
    <dbReference type="NCBI Taxonomy" id="2604047"/>
    <lineage>
        <taxon>Bacteria</taxon>
        <taxon>Pseudomonadati</taxon>
        <taxon>Pseudomonadota</taxon>
        <taxon>Betaproteobacteria</taxon>
        <taxon>Burkholderiales</taxon>
        <taxon>Burkholderiaceae</taxon>
        <taxon>Paraburkholderia</taxon>
    </lineage>
</organism>
<dbReference type="KEGG" id="pdio:PDMSB3_0050.1"/>
<evidence type="ECO:0000313" key="2">
    <source>
        <dbReference type="Proteomes" id="UP000325811"/>
    </source>
</evidence>
<sequence>MSATPICQSTRARVTRDCWKPLANYARSWTTKGDGAPLVWLVGGAIRLGMLADVARPLPLHGVTAKRRRIVVATHRRL</sequence>
<name>A0A5Q4ZF15_9BURK</name>
<dbReference type="AlphaFoldDB" id="A0A5Q4ZF15"/>
<dbReference type="Proteomes" id="UP000325811">
    <property type="component" value="Chromosome II"/>
</dbReference>
<keyword evidence="2" id="KW-1185">Reference proteome</keyword>
<evidence type="ECO:0000313" key="1">
    <source>
        <dbReference type="EMBL" id="VVD31353.1"/>
    </source>
</evidence>
<dbReference type="EMBL" id="LR699554">
    <property type="protein sequence ID" value="VVD31353.1"/>
    <property type="molecule type" value="Genomic_DNA"/>
</dbReference>